<organism evidence="1 2">
    <name type="scientific">Candidatus Megaera venefica</name>
    <dbReference type="NCBI Taxonomy" id="2055910"/>
    <lineage>
        <taxon>Bacteria</taxon>
        <taxon>Pseudomonadati</taxon>
        <taxon>Pseudomonadota</taxon>
        <taxon>Alphaproteobacteria</taxon>
        <taxon>Rickettsiales</taxon>
        <taxon>Rickettsiaceae</taxon>
        <taxon>Candidatus Megaera</taxon>
    </lineage>
</organism>
<evidence type="ECO:0000313" key="2">
    <source>
        <dbReference type="Proteomes" id="UP001291687"/>
    </source>
</evidence>
<dbReference type="EMBL" id="JARJFB010000065">
    <property type="protein sequence ID" value="MEA0970972.1"/>
    <property type="molecule type" value="Genomic_DNA"/>
</dbReference>
<keyword evidence="2" id="KW-1185">Reference proteome</keyword>
<accession>A0ABU5NCU8</accession>
<dbReference type="RefSeq" id="WP_322776869.1">
    <property type="nucleotide sequence ID" value="NZ_JARJFB010000065.1"/>
</dbReference>
<sequence length="636" mass="69525">MKKKESNLNNIFDQHAFGEQFLIYLGNRIGNPQAVWDNMDNESLQQEFIAKCQFIQHYARTKLGMDNVTMELAATTVNNPKAASFRVDICEKIFDGFMHFIAVNEKNPTVLKSLMDTWVSQGRSLEEKIIVDGLEFTPLNFVVAKNNLPAFVALAQHGIDVTQVDSTGFSELHKIVDQVDKGTSDIEMLKAWIDSGLPTDMIAGERAGKFAGKTAVKMAEEKGFVEATKVLGGDVGLAIENLDKTYEIQKSLILEGYYNKTSDLQNGILKTDPNKFLLHYLVENSQEIPLVVFQKFIDDKSLAIKTNIVGTSRITALELLVIQGSTPGDIGAKANQFALILAEHGVGTTEADNGTTLLSYTINHGNDLLFDFILENNLTALETPGRVINKGSVQIIDSPLAHSLLCDNERMTLELVKHGFTKCTVIVPIKGEIEFGVIQSIKALGGEHTAGLVKAVSKYINMKSEEVVQEMVNALMAGEASFVKALVDNGTDINYNNGELLKLFVGAGKAYLPAAKLAIQNGAKITDEISILSEQHGTTNEIAGCVADYEKTSKPLSKREKMKLLITKLLHGDGDEEIASSFPGEENYVKIASSCRANPTSFKALCKIFGVTTVVEEVSLDVEPTGNIDGESKEDF</sequence>
<dbReference type="SUPFAM" id="SSF48403">
    <property type="entry name" value="Ankyrin repeat"/>
    <property type="match status" value="1"/>
</dbReference>
<dbReference type="Gene3D" id="1.25.40.20">
    <property type="entry name" value="Ankyrin repeat-containing domain"/>
    <property type="match status" value="1"/>
</dbReference>
<evidence type="ECO:0000313" key="1">
    <source>
        <dbReference type="EMBL" id="MEA0970972.1"/>
    </source>
</evidence>
<protein>
    <submittedName>
        <fullName evidence="1">Ankyrin repeat domain-containing protein</fullName>
    </submittedName>
</protein>
<dbReference type="InterPro" id="IPR036770">
    <property type="entry name" value="Ankyrin_rpt-contain_sf"/>
</dbReference>
<name>A0ABU5NCU8_9RICK</name>
<proteinExistence type="predicted"/>
<dbReference type="Proteomes" id="UP001291687">
    <property type="component" value="Unassembled WGS sequence"/>
</dbReference>
<gene>
    <name evidence="1" type="ORF">Megvenef_00941</name>
</gene>
<reference evidence="1 2" key="1">
    <citation type="submission" date="2023-03" db="EMBL/GenBank/DDBJ databases">
        <title>Host association and intracellularity evolved multiple times independently in the Rickettsiales.</title>
        <authorList>
            <person name="Castelli M."/>
            <person name="Nardi T."/>
            <person name="Gammuto L."/>
            <person name="Bellinzona G."/>
            <person name="Sabaneyeva E."/>
            <person name="Potekhin A."/>
            <person name="Serra V."/>
            <person name="Petroni G."/>
            <person name="Sassera D."/>
        </authorList>
    </citation>
    <scope>NUCLEOTIDE SEQUENCE [LARGE SCALE GENOMIC DNA]</scope>
    <source>
        <strain evidence="1 2">Sr 2-6</strain>
    </source>
</reference>
<comment type="caution">
    <text evidence="1">The sequence shown here is derived from an EMBL/GenBank/DDBJ whole genome shotgun (WGS) entry which is preliminary data.</text>
</comment>